<proteinExistence type="predicted"/>
<accession>A0A7T2U4W0</accession>
<gene>
    <name evidence="2" type="ORF">I6G56_10820</name>
</gene>
<dbReference type="KEGG" id="bhg:I6G56_10820"/>
<evidence type="ECO:0000313" key="2">
    <source>
        <dbReference type="EMBL" id="QPS45559.1"/>
    </source>
</evidence>
<feature type="compositionally biased region" description="Polar residues" evidence="1">
    <location>
        <begin position="19"/>
        <end position="30"/>
    </location>
</feature>
<dbReference type="Pfam" id="PF03433">
    <property type="entry name" value="EspA"/>
    <property type="match status" value="2"/>
</dbReference>
<protein>
    <submittedName>
        <fullName evidence="2">Secretion protein EspA</fullName>
    </submittedName>
</protein>
<organism evidence="2 3">
    <name type="scientific">Burkholderia humptydooensis</name>
    <dbReference type="NCBI Taxonomy" id="430531"/>
    <lineage>
        <taxon>Bacteria</taxon>
        <taxon>Pseudomonadati</taxon>
        <taxon>Pseudomonadota</taxon>
        <taxon>Betaproteobacteria</taxon>
        <taxon>Burkholderiales</taxon>
        <taxon>Burkholderiaceae</taxon>
        <taxon>Burkholderia</taxon>
        <taxon>pseudomallei group</taxon>
    </lineage>
</organism>
<evidence type="ECO:0000313" key="3">
    <source>
        <dbReference type="Proteomes" id="UP000594943"/>
    </source>
</evidence>
<dbReference type="InterPro" id="IPR035074">
    <property type="entry name" value="EspA/CesA-like"/>
</dbReference>
<dbReference type="SUPFAM" id="SSF116927">
    <property type="entry name" value="EspA/CesA-like"/>
    <property type="match status" value="1"/>
</dbReference>
<dbReference type="InterPro" id="IPR005095">
    <property type="entry name" value="EspA"/>
</dbReference>
<sequence length="271" mass="29572">MNFAIERQGALPDAGRVSASPSDSSRNVTNPHPIGDSIAMMLVIMDLLSRQTSAKLDDMQKKSNISRDAQDMANKVEAALAKLIKADDKTPLPDDVVAYLRDNNILVNDMTIDDFLAARAAPGNDPAKFAAMVAKLQQMIAQSGPDGMQSREWQDVVSYMDSVGIKIDGKRVCDYIWSLPEVDYQSGRKISLEHMKTILNALQSSTGLDKADLMSVKAALESVAGRASDFVQQSQLKMQQLMQNYNTAVQMINSLQSMLAESTKGIASAIR</sequence>
<reference evidence="2 3" key="1">
    <citation type="submission" date="2020-12" db="EMBL/GenBank/DDBJ databases">
        <title>FDA dAtabase for Regulatory Grade micrObial Sequences (FDA-ARGOS): Supporting development and validation of Infectious Disease Dx tests.</title>
        <authorList>
            <person name="Nelson B."/>
            <person name="Plummer A."/>
            <person name="Tallon L."/>
            <person name="Sadzewicz L."/>
            <person name="Zhao X."/>
            <person name="Boylan J."/>
            <person name="Ott S."/>
            <person name="Bowen H."/>
            <person name="Vavikolanu K."/>
            <person name="Mehta A."/>
            <person name="Aluvathingal J."/>
            <person name="Nadendla S."/>
            <person name="Myers T."/>
            <person name="Yan Y."/>
            <person name="Sichtig H."/>
        </authorList>
    </citation>
    <scope>NUCLEOTIDE SEQUENCE [LARGE SCALE GENOMIC DNA]</scope>
    <source>
        <strain evidence="2 3">FDAARGOS_899</strain>
    </source>
</reference>
<evidence type="ECO:0000256" key="1">
    <source>
        <dbReference type="SAM" id="MobiDB-lite"/>
    </source>
</evidence>
<dbReference type="AlphaFoldDB" id="A0A7U4SS42"/>
<feature type="region of interest" description="Disordered" evidence="1">
    <location>
        <begin position="11"/>
        <end position="33"/>
    </location>
</feature>
<name>A0A7U4SS42_9BURK</name>
<dbReference type="Proteomes" id="UP000594943">
    <property type="component" value="Chromosome 1"/>
</dbReference>
<dbReference type="EMBL" id="CP065686">
    <property type="protein sequence ID" value="QPS45559.1"/>
    <property type="molecule type" value="Genomic_DNA"/>
</dbReference>
<accession>A0A7U4SS42</accession>